<dbReference type="Gene3D" id="3.80.10.10">
    <property type="entry name" value="Ribonuclease Inhibitor"/>
    <property type="match status" value="1"/>
</dbReference>
<dbReference type="InterPro" id="IPR032675">
    <property type="entry name" value="LRR_dom_sf"/>
</dbReference>
<accession>A0AAD6VA74</accession>
<dbReference type="Proteomes" id="UP001219525">
    <property type="component" value="Unassembled WGS sequence"/>
</dbReference>
<evidence type="ECO:0000313" key="2">
    <source>
        <dbReference type="Proteomes" id="UP001219525"/>
    </source>
</evidence>
<gene>
    <name evidence="1" type="ORF">GGX14DRAFT_398432</name>
</gene>
<dbReference type="EMBL" id="JARJCW010000048">
    <property type="protein sequence ID" value="KAJ7204117.1"/>
    <property type="molecule type" value="Genomic_DNA"/>
</dbReference>
<comment type="caution">
    <text evidence="1">The sequence shown here is derived from an EMBL/GenBank/DDBJ whole genome shotgun (WGS) entry which is preliminary data.</text>
</comment>
<reference evidence="1" key="1">
    <citation type="submission" date="2023-03" db="EMBL/GenBank/DDBJ databases">
        <title>Massive genome expansion in bonnet fungi (Mycena s.s.) driven by repeated elements and novel gene families across ecological guilds.</title>
        <authorList>
            <consortium name="Lawrence Berkeley National Laboratory"/>
            <person name="Harder C.B."/>
            <person name="Miyauchi S."/>
            <person name="Viragh M."/>
            <person name="Kuo A."/>
            <person name="Thoen E."/>
            <person name="Andreopoulos B."/>
            <person name="Lu D."/>
            <person name="Skrede I."/>
            <person name="Drula E."/>
            <person name="Henrissat B."/>
            <person name="Morin E."/>
            <person name="Kohler A."/>
            <person name="Barry K."/>
            <person name="LaButti K."/>
            <person name="Morin E."/>
            <person name="Salamov A."/>
            <person name="Lipzen A."/>
            <person name="Mereny Z."/>
            <person name="Hegedus B."/>
            <person name="Baldrian P."/>
            <person name="Stursova M."/>
            <person name="Weitz H."/>
            <person name="Taylor A."/>
            <person name="Grigoriev I.V."/>
            <person name="Nagy L.G."/>
            <person name="Martin F."/>
            <person name="Kauserud H."/>
        </authorList>
    </citation>
    <scope>NUCLEOTIDE SEQUENCE</scope>
    <source>
        <strain evidence="1">9144</strain>
    </source>
</reference>
<name>A0AAD6VA74_9AGAR</name>
<proteinExistence type="predicted"/>
<dbReference type="AlphaFoldDB" id="A0AAD6VA74"/>
<dbReference type="SUPFAM" id="SSF52047">
    <property type="entry name" value="RNI-like"/>
    <property type="match status" value="1"/>
</dbReference>
<keyword evidence="2" id="KW-1185">Reference proteome</keyword>
<organism evidence="1 2">
    <name type="scientific">Mycena pura</name>
    <dbReference type="NCBI Taxonomy" id="153505"/>
    <lineage>
        <taxon>Eukaryota</taxon>
        <taxon>Fungi</taxon>
        <taxon>Dikarya</taxon>
        <taxon>Basidiomycota</taxon>
        <taxon>Agaricomycotina</taxon>
        <taxon>Agaricomycetes</taxon>
        <taxon>Agaricomycetidae</taxon>
        <taxon>Agaricales</taxon>
        <taxon>Marasmiineae</taxon>
        <taxon>Mycenaceae</taxon>
        <taxon>Mycena</taxon>
    </lineage>
</organism>
<evidence type="ECO:0000313" key="1">
    <source>
        <dbReference type="EMBL" id="KAJ7204117.1"/>
    </source>
</evidence>
<sequence length="435" mass="48222">MVSLPSELWLRVIEEMPPTSVPHFYAVSHLFRRLSREIRFSQFAIAYTSADDPQAQPPEKAALAARALRRKLDRLTFWSSDSIAPCVRRCHISLRGTALGVGSRMPLVSACFEAIARFRNLRELRCGDMLWLEAPVLPMRALTHLTRLQIDGPLVAGFGGGSPITIAIEEFNYTALPYLRTGGFPFSFLAMLDPTRLRCLTLRPDLRNELFGGADAAVMALFTKLHTLDLVVEKADFNQLHAWISPFPAIRHLTLDIRLQCHETIVPATPLAPHLRTFTGSSCVLPLVLQRNTPHNLTIRAGHGSLLDLLFQLLSCDRASCSSITSLELSLQSYDLSTEPVRTLSSVLALFPHLVSLTLHIHLCRLVSQLDARAQIGTGHLCDRLPEVLGALPRLETATVNWWPEGARVIPDIMALKSALLASVPSLKYAICALR</sequence>
<protein>
    <recommendedName>
        <fullName evidence="3">F-box domain-containing protein</fullName>
    </recommendedName>
</protein>
<evidence type="ECO:0008006" key="3">
    <source>
        <dbReference type="Google" id="ProtNLM"/>
    </source>
</evidence>